<dbReference type="EMBL" id="JALNMH010000001">
    <property type="protein sequence ID" value="MCK7592329.1"/>
    <property type="molecule type" value="Genomic_DNA"/>
</dbReference>
<name>A0ABT0GCQ8_9GAMM</name>
<evidence type="ECO:0000313" key="2">
    <source>
        <dbReference type="EMBL" id="MCK7592329.1"/>
    </source>
</evidence>
<gene>
    <name evidence="2" type="ORF">M0G41_01450</name>
</gene>
<accession>A0ABT0GCQ8</accession>
<organism evidence="2 3">
    <name type="scientific">Pseudomarimonas salicorniae</name>
    <dbReference type="NCBI Taxonomy" id="2933270"/>
    <lineage>
        <taxon>Bacteria</taxon>
        <taxon>Pseudomonadati</taxon>
        <taxon>Pseudomonadota</taxon>
        <taxon>Gammaproteobacteria</taxon>
        <taxon>Lysobacterales</taxon>
        <taxon>Lysobacteraceae</taxon>
        <taxon>Pseudomarimonas</taxon>
    </lineage>
</organism>
<proteinExistence type="predicted"/>
<protein>
    <submittedName>
        <fullName evidence="2">Uncharacterized protein</fullName>
    </submittedName>
</protein>
<feature type="signal peptide" evidence="1">
    <location>
        <begin position="1"/>
        <end position="20"/>
    </location>
</feature>
<keyword evidence="3" id="KW-1185">Reference proteome</keyword>
<comment type="caution">
    <text evidence="2">The sequence shown here is derived from an EMBL/GenBank/DDBJ whole genome shotgun (WGS) entry which is preliminary data.</text>
</comment>
<evidence type="ECO:0000256" key="1">
    <source>
        <dbReference type="SAM" id="SignalP"/>
    </source>
</evidence>
<dbReference type="Proteomes" id="UP001431449">
    <property type="component" value="Unassembled WGS sequence"/>
</dbReference>
<evidence type="ECO:0000313" key="3">
    <source>
        <dbReference type="Proteomes" id="UP001431449"/>
    </source>
</evidence>
<feature type="chain" id="PRO_5046899877" evidence="1">
    <location>
        <begin position="21"/>
        <end position="144"/>
    </location>
</feature>
<dbReference type="RefSeq" id="WP_248204418.1">
    <property type="nucleotide sequence ID" value="NZ_JALNMH010000001.1"/>
</dbReference>
<sequence length="144" mass="15889">MYSRIQALLVLLLASSPAFACSPAVEAPLPTMPTGEKVRAFSSEDLALVGEVRGSFREPWRVGLFVRVTDAIAGPVQIDDIVEIEFMGGTYICGETWHSAQDVKAEEFPSGSRVFLLIPRSSKPYRVHTSEFGSRFRVLARREG</sequence>
<keyword evidence="1" id="KW-0732">Signal</keyword>
<reference evidence="2" key="1">
    <citation type="submission" date="2022-04" db="EMBL/GenBank/DDBJ databases">
        <title>Lysobacter sp. CAU 1642 isolated from sea sand.</title>
        <authorList>
            <person name="Kim W."/>
        </authorList>
    </citation>
    <scope>NUCLEOTIDE SEQUENCE</scope>
    <source>
        <strain evidence="2">CAU 1642</strain>
    </source>
</reference>